<dbReference type="EMBL" id="JAPDRP010000009">
    <property type="protein sequence ID" value="KAJ9644739.1"/>
    <property type="molecule type" value="Genomic_DNA"/>
</dbReference>
<evidence type="ECO:0000313" key="1">
    <source>
        <dbReference type="EMBL" id="KAJ9644739.1"/>
    </source>
</evidence>
<protein>
    <submittedName>
        <fullName evidence="1">Uncharacterized protein</fullName>
    </submittedName>
</protein>
<organism evidence="1 2">
    <name type="scientific">Coniosporium tulheliwenetii</name>
    <dbReference type="NCBI Taxonomy" id="3383036"/>
    <lineage>
        <taxon>Eukaryota</taxon>
        <taxon>Fungi</taxon>
        <taxon>Dikarya</taxon>
        <taxon>Ascomycota</taxon>
        <taxon>Pezizomycotina</taxon>
        <taxon>Dothideomycetes</taxon>
        <taxon>Dothideomycetes incertae sedis</taxon>
        <taxon>Coniosporium</taxon>
    </lineage>
</organism>
<accession>A0ACC2ZAL9</accession>
<gene>
    <name evidence="1" type="ORF">H2199_003702</name>
</gene>
<proteinExistence type="predicted"/>
<keyword evidence="2" id="KW-1185">Reference proteome</keyword>
<name>A0ACC2ZAL9_9PEZI</name>
<reference evidence="1" key="1">
    <citation type="submission" date="2022-10" db="EMBL/GenBank/DDBJ databases">
        <title>Culturing micro-colonial fungi from biological soil crusts in the Mojave desert and describing Neophaeococcomyces mojavensis, and introducing the new genera and species Taxawa tesnikishii.</title>
        <authorList>
            <person name="Kurbessoian T."/>
            <person name="Stajich J.E."/>
        </authorList>
    </citation>
    <scope>NUCLEOTIDE SEQUENCE</scope>
    <source>
        <strain evidence="1">JES_115</strain>
    </source>
</reference>
<comment type="caution">
    <text evidence="1">The sequence shown here is derived from an EMBL/GenBank/DDBJ whole genome shotgun (WGS) entry which is preliminary data.</text>
</comment>
<evidence type="ECO:0000313" key="2">
    <source>
        <dbReference type="Proteomes" id="UP001172680"/>
    </source>
</evidence>
<dbReference type="Proteomes" id="UP001172680">
    <property type="component" value="Unassembled WGS sequence"/>
</dbReference>
<sequence>MSNVPNWHDLLENANLTSARANSLIWGSEHSFMDDDDRSTTTSRQISVVSFPPSRLSSVSVPGSAGRPSLLHAPDTVCRRMDNTTPAVILQQPNGSPGAEKPDPKIVDRLHIFHRDQETQAGNHQPCVEPEKQGMEAAADASTPANNKHSKPTASTPQRRSSKAQGTESNGQPTTRRRSEFQHRIREVTSPSADGSGTAEDAESSDEGNLIGDDNTSDGDPDYGAEPKKGRKTGAGRRTSSHKSSGRKK</sequence>